<reference evidence="2" key="1">
    <citation type="submission" date="2022-07" db="EMBL/GenBank/DDBJ databases">
        <title>Draft genome sequence of Zalerion maritima ATCC 34329, a (micro)plastics degrading marine fungus.</title>
        <authorList>
            <person name="Paco A."/>
            <person name="Goncalves M.F.M."/>
            <person name="Rocha-Santos T.A.P."/>
            <person name="Alves A."/>
        </authorList>
    </citation>
    <scope>NUCLEOTIDE SEQUENCE</scope>
    <source>
        <strain evidence="2">ATCC 34329</strain>
    </source>
</reference>
<feature type="compositionally biased region" description="Acidic residues" evidence="1">
    <location>
        <begin position="75"/>
        <end position="84"/>
    </location>
</feature>
<feature type="non-terminal residue" evidence="2">
    <location>
        <position position="1"/>
    </location>
</feature>
<keyword evidence="3" id="KW-1185">Reference proteome</keyword>
<name>A0AAD5RFV4_9PEZI</name>
<dbReference type="EMBL" id="JAKWBI020000979">
    <property type="protein sequence ID" value="KAJ2891817.1"/>
    <property type="molecule type" value="Genomic_DNA"/>
</dbReference>
<feature type="region of interest" description="Disordered" evidence="1">
    <location>
        <begin position="1"/>
        <end position="84"/>
    </location>
</feature>
<accession>A0AAD5RFV4</accession>
<gene>
    <name evidence="2" type="ORF">MKZ38_010676</name>
</gene>
<feature type="compositionally biased region" description="Polar residues" evidence="1">
    <location>
        <begin position="1"/>
        <end position="10"/>
    </location>
</feature>
<evidence type="ECO:0000313" key="3">
    <source>
        <dbReference type="Proteomes" id="UP001201980"/>
    </source>
</evidence>
<evidence type="ECO:0000256" key="1">
    <source>
        <dbReference type="SAM" id="MobiDB-lite"/>
    </source>
</evidence>
<dbReference type="Proteomes" id="UP001201980">
    <property type="component" value="Unassembled WGS sequence"/>
</dbReference>
<comment type="caution">
    <text evidence="2">The sequence shown here is derived from an EMBL/GenBank/DDBJ whole genome shotgun (WGS) entry which is preliminary data.</text>
</comment>
<organism evidence="2 3">
    <name type="scientific">Zalerion maritima</name>
    <dbReference type="NCBI Taxonomy" id="339359"/>
    <lineage>
        <taxon>Eukaryota</taxon>
        <taxon>Fungi</taxon>
        <taxon>Dikarya</taxon>
        <taxon>Ascomycota</taxon>
        <taxon>Pezizomycotina</taxon>
        <taxon>Sordariomycetes</taxon>
        <taxon>Lulworthiomycetidae</taxon>
        <taxon>Lulworthiales</taxon>
        <taxon>Lulworthiaceae</taxon>
        <taxon>Zalerion</taxon>
    </lineage>
</organism>
<dbReference type="AlphaFoldDB" id="A0AAD5RFV4"/>
<protein>
    <submittedName>
        <fullName evidence="2">Uncharacterized protein</fullName>
    </submittedName>
</protein>
<evidence type="ECO:0000313" key="2">
    <source>
        <dbReference type="EMBL" id="KAJ2891817.1"/>
    </source>
</evidence>
<feature type="compositionally biased region" description="Basic and acidic residues" evidence="1">
    <location>
        <begin position="16"/>
        <end position="35"/>
    </location>
</feature>
<proteinExistence type="predicted"/>
<sequence length="104" mass="10962">GWCFSISSPSAPRRHGFGERRDGVVGDDGPPREGRGAQGPGLQKGIPGQDVGGEFGGRGRGRRDGGVSIAAGGHEDEEEEEEGWLDLEHLGFELHPGLDSELES</sequence>